<gene>
    <name evidence="2" type="ORF">GCM10022383_29510</name>
</gene>
<dbReference type="Proteomes" id="UP001501591">
    <property type="component" value="Unassembled WGS sequence"/>
</dbReference>
<dbReference type="EMBL" id="BAABCP010000003">
    <property type="protein sequence ID" value="GAA3949987.1"/>
    <property type="molecule type" value="Genomic_DNA"/>
</dbReference>
<protein>
    <submittedName>
        <fullName evidence="2">Uncharacterized protein</fullName>
    </submittedName>
</protein>
<accession>A0ABP7NMZ4</accession>
<evidence type="ECO:0000313" key="3">
    <source>
        <dbReference type="Proteomes" id="UP001501591"/>
    </source>
</evidence>
<feature type="region of interest" description="Disordered" evidence="1">
    <location>
        <begin position="258"/>
        <end position="277"/>
    </location>
</feature>
<proteinExistence type="predicted"/>
<evidence type="ECO:0000313" key="2">
    <source>
        <dbReference type="EMBL" id="GAA3949987.1"/>
    </source>
</evidence>
<comment type="caution">
    <text evidence="2">The sequence shown here is derived from an EMBL/GenBank/DDBJ whole genome shotgun (WGS) entry which is preliminary data.</text>
</comment>
<reference evidence="3" key="1">
    <citation type="journal article" date="2019" name="Int. J. Syst. Evol. Microbiol.">
        <title>The Global Catalogue of Microorganisms (GCM) 10K type strain sequencing project: providing services to taxonomists for standard genome sequencing and annotation.</title>
        <authorList>
            <consortium name="The Broad Institute Genomics Platform"/>
            <consortium name="The Broad Institute Genome Sequencing Center for Infectious Disease"/>
            <person name="Wu L."/>
            <person name="Ma J."/>
        </authorList>
    </citation>
    <scope>NUCLEOTIDE SEQUENCE [LARGE SCALE GENOMIC DNA]</scope>
    <source>
        <strain evidence="3">JCM 17024</strain>
    </source>
</reference>
<sequence>MRVATVDDRGDVMNLYTGRARVDGTEPARPWAVYLAGTDARFRLLAFDLDAKAEGANAAAERDAATIAGVLTDAGIEHVVCQSGPSGGRHVWAALAESVDAETIATLARLTRHLCPSLDLSQLTNPATGCVRPPGAPHRAGGASTVLTGTLDALTNPTTTAAQVRQLVERLAQLVDLDEPAVAADPHTPLPLDEHGHLYLPGRRRELPASSAAALREDAASGDASAVLWRVLIGAAAARWRHADIAALVETSPGLEHVRSSRDRSGRRTRPISGPNSAAAVLRRQWRKAVRYVATSDRQIGDDPTFDARADAIAAHVRDVQTRADASVGRWTRGGGPADRRVLDVLCLLALQALSGPVEADTRRLALLAGIGRETARTALLRLAADGWIAQAGAADGPHGARWTIDPQGVLHREPSTSRSQADPRPGGAGAAERTTLITILTARTLDAAHDVFTLSPGIGLHAGNLYARTTEDAQDVDELARATGSDPARTLRSLDRLVSAGLLLQRGTRWARPSQDRRRAAAESLGVDGRLQRRAAAYAVERELWAWWQAEQTWMQAPRRPGAGRRPGRGQLTLLPEFGTSAYGAHPRRADGRADYRAARAEVEQERGGRAIAPRRSPAPAVVAVEPPSDAERIITDILGARLIAVESYAPAQPDGRSDGEVPELVEAIA</sequence>
<organism evidence="2 3">
    <name type="scientific">Microbacterium soli</name>
    <dbReference type="NCBI Taxonomy" id="446075"/>
    <lineage>
        <taxon>Bacteria</taxon>
        <taxon>Bacillati</taxon>
        <taxon>Actinomycetota</taxon>
        <taxon>Actinomycetes</taxon>
        <taxon>Micrococcales</taxon>
        <taxon>Microbacteriaceae</taxon>
        <taxon>Microbacterium</taxon>
    </lineage>
</organism>
<feature type="region of interest" description="Disordered" evidence="1">
    <location>
        <begin position="411"/>
        <end position="431"/>
    </location>
</feature>
<evidence type="ECO:0000256" key="1">
    <source>
        <dbReference type="SAM" id="MobiDB-lite"/>
    </source>
</evidence>
<keyword evidence="3" id="KW-1185">Reference proteome</keyword>
<name>A0ABP7NMZ4_9MICO</name>